<sequence>MPSLARVRRRTAVGMLASVPLALLLPRAFAQGGAPDLMTPVSARYAGLASYSDSGTVETSYIWPGNPPLVERHRFETAFRAPRNFFFRFDQDPAAGGDAFVIWCDGGPFQSWWKATGVHEVHDGGRGAVAFFNGESPTKGAANLVAPHVFPQAGLIGTTSGLVEPRDGGQDTLGGRPCVRILADSRITGVQTVEHRPITLWVDEESGLIARVLVEAEAGSPEGFVDTLLYEVDPVADPDLPDERFAFDPETAR</sequence>
<evidence type="ECO:0000313" key="2">
    <source>
        <dbReference type="EMBL" id="MEX0409005.1"/>
    </source>
</evidence>
<keyword evidence="1" id="KW-0732">Signal</keyword>
<keyword evidence="3" id="KW-1185">Reference proteome</keyword>
<gene>
    <name evidence="2" type="ORF">ABGN05_25520</name>
</gene>
<feature type="signal peptide" evidence="1">
    <location>
        <begin position="1"/>
        <end position="30"/>
    </location>
</feature>
<comment type="caution">
    <text evidence="2">The sequence shown here is derived from an EMBL/GenBank/DDBJ whole genome shotgun (WGS) entry which is preliminary data.</text>
</comment>
<protein>
    <recommendedName>
        <fullName evidence="4">DUF1571 domain-containing protein</fullName>
    </recommendedName>
</protein>
<evidence type="ECO:0008006" key="4">
    <source>
        <dbReference type="Google" id="ProtNLM"/>
    </source>
</evidence>
<evidence type="ECO:0000313" key="3">
    <source>
        <dbReference type="Proteomes" id="UP001556692"/>
    </source>
</evidence>
<reference evidence="2 3" key="1">
    <citation type="submission" date="2024-05" db="EMBL/GenBank/DDBJ databases">
        <authorList>
            <person name="Jiang F."/>
        </authorList>
    </citation>
    <scope>NUCLEOTIDE SEQUENCE [LARGE SCALE GENOMIC DNA]</scope>
    <source>
        <strain evidence="2 3">LZ166</strain>
    </source>
</reference>
<name>A0ABV3SQD8_9HYPH</name>
<feature type="chain" id="PRO_5046947699" description="DUF1571 domain-containing protein" evidence="1">
    <location>
        <begin position="31"/>
        <end position="253"/>
    </location>
</feature>
<evidence type="ECO:0000256" key="1">
    <source>
        <dbReference type="SAM" id="SignalP"/>
    </source>
</evidence>
<dbReference type="RefSeq" id="WP_367956855.1">
    <property type="nucleotide sequence ID" value="NZ_JBDPGJ010000007.1"/>
</dbReference>
<organism evidence="2 3">
    <name type="scientific">Aquibium pacificus</name>
    <dbReference type="NCBI Taxonomy" id="3153579"/>
    <lineage>
        <taxon>Bacteria</taxon>
        <taxon>Pseudomonadati</taxon>
        <taxon>Pseudomonadota</taxon>
        <taxon>Alphaproteobacteria</taxon>
        <taxon>Hyphomicrobiales</taxon>
        <taxon>Phyllobacteriaceae</taxon>
        <taxon>Aquibium</taxon>
    </lineage>
</organism>
<accession>A0ABV3SQD8</accession>
<proteinExistence type="predicted"/>
<dbReference type="EMBL" id="JBDPGJ010000007">
    <property type="protein sequence ID" value="MEX0409005.1"/>
    <property type="molecule type" value="Genomic_DNA"/>
</dbReference>
<dbReference type="Proteomes" id="UP001556692">
    <property type="component" value="Unassembled WGS sequence"/>
</dbReference>